<protein>
    <submittedName>
        <fullName evidence="1">Uncharacterized protein</fullName>
    </submittedName>
</protein>
<comment type="caution">
    <text evidence="1">The sequence shown here is derived from an EMBL/GenBank/DDBJ whole genome shotgun (WGS) entry which is preliminary data.</text>
</comment>
<name>A0A699H843_TANCI</name>
<dbReference type="EMBL" id="BKCJ010121960">
    <property type="protein sequence ID" value="GEX66142.1"/>
    <property type="molecule type" value="Genomic_DNA"/>
</dbReference>
<gene>
    <name evidence="1" type="ORF">Tci_338117</name>
</gene>
<reference evidence="1" key="1">
    <citation type="journal article" date="2019" name="Sci. Rep.">
        <title>Draft genome of Tanacetum cinerariifolium, the natural source of mosquito coil.</title>
        <authorList>
            <person name="Yamashiro T."/>
            <person name="Shiraishi A."/>
            <person name="Satake H."/>
            <person name="Nakayama K."/>
        </authorList>
    </citation>
    <scope>NUCLEOTIDE SEQUENCE</scope>
</reference>
<proteinExistence type="predicted"/>
<organism evidence="1">
    <name type="scientific">Tanacetum cinerariifolium</name>
    <name type="common">Dalmatian daisy</name>
    <name type="synonym">Chrysanthemum cinerariifolium</name>
    <dbReference type="NCBI Taxonomy" id="118510"/>
    <lineage>
        <taxon>Eukaryota</taxon>
        <taxon>Viridiplantae</taxon>
        <taxon>Streptophyta</taxon>
        <taxon>Embryophyta</taxon>
        <taxon>Tracheophyta</taxon>
        <taxon>Spermatophyta</taxon>
        <taxon>Magnoliopsida</taxon>
        <taxon>eudicotyledons</taxon>
        <taxon>Gunneridae</taxon>
        <taxon>Pentapetalae</taxon>
        <taxon>asterids</taxon>
        <taxon>campanulids</taxon>
        <taxon>Asterales</taxon>
        <taxon>Asteraceae</taxon>
        <taxon>Asteroideae</taxon>
        <taxon>Anthemideae</taxon>
        <taxon>Anthemidinae</taxon>
        <taxon>Tanacetum</taxon>
    </lineage>
</organism>
<dbReference type="AlphaFoldDB" id="A0A699H843"/>
<sequence length="256" mass="29886">MEYSPKAVYDISTSSYVISAPKTKRVHIHDICTTPILFADMALPQRDHRHPYLRFEGLEYTDVNIYTSKESDAWRWLLDIKGPLVREYGLEFFSTYREFVLGMDLHMIDEIGTDGFRRYWTESSRMITFKGDLREYWEEISSTRDFLTTFPSYVAIRDPVRRLCHRLIAYNIAGRGQAPEKVTMTDLYFLRSMDQEAVNLSFFLAFDLFRLVEGRKSGAHMSEGHFTARLADHFRLLTEAGLQGLTIEARDLTEMS</sequence>
<evidence type="ECO:0000313" key="1">
    <source>
        <dbReference type="EMBL" id="GEX66142.1"/>
    </source>
</evidence>
<accession>A0A699H843</accession>